<organism evidence="2 3">
    <name type="scientific">Diploptera punctata</name>
    <name type="common">Pacific beetle cockroach</name>
    <dbReference type="NCBI Taxonomy" id="6984"/>
    <lineage>
        <taxon>Eukaryota</taxon>
        <taxon>Metazoa</taxon>
        <taxon>Ecdysozoa</taxon>
        <taxon>Arthropoda</taxon>
        <taxon>Hexapoda</taxon>
        <taxon>Insecta</taxon>
        <taxon>Pterygota</taxon>
        <taxon>Neoptera</taxon>
        <taxon>Polyneoptera</taxon>
        <taxon>Dictyoptera</taxon>
        <taxon>Blattodea</taxon>
        <taxon>Blaberoidea</taxon>
        <taxon>Blaberidae</taxon>
        <taxon>Diplopterinae</taxon>
        <taxon>Diploptera</taxon>
    </lineage>
</organism>
<accession>A0AAD8ALM0</accession>
<reference evidence="2" key="1">
    <citation type="journal article" date="2023" name="IScience">
        <title>Live-bearing cockroach genome reveals convergent evolutionary mechanisms linked to viviparity in insects and beyond.</title>
        <authorList>
            <person name="Fouks B."/>
            <person name="Harrison M.C."/>
            <person name="Mikhailova A.A."/>
            <person name="Marchal E."/>
            <person name="English S."/>
            <person name="Carruthers M."/>
            <person name="Jennings E.C."/>
            <person name="Chiamaka E.L."/>
            <person name="Frigard R.A."/>
            <person name="Pippel M."/>
            <person name="Attardo G.M."/>
            <person name="Benoit J.B."/>
            <person name="Bornberg-Bauer E."/>
            <person name="Tobe S.S."/>
        </authorList>
    </citation>
    <scope>NUCLEOTIDE SEQUENCE</scope>
    <source>
        <strain evidence="2">Stay&amp;Tobe</strain>
    </source>
</reference>
<proteinExistence type="predicted"/>
<feature type="signal peptide" evidence="1">
    <location>
        <begin position="1"/>
        <end position="18"/>
    </location>
</feature>
<feature type="chain" id="PRO_5042140754" evidence="1">
    <location>
        <begin position="19"/>
        <end position="74"/>
    </location>
</feature>
<reference evidence="2" key="2">
    <citation type="submission" date="2023-05" db="EMBL/GenBank/DDBJ databases">
        <authorList>
            <person name="Fouks B."/>
        </authorList>
    </citation>
    <scope>NUCLEOTIDE SEQUENCE</scope>
    <source>
        <strain evidence="2">Stay&amp;Tobe</strain>
        <tissue evidence="2">Testes</tissue>
    </source>
</reference>
<dbReference type="EMBL" id="JASPKZ010000039">
    <property type="protein sequence ID" value="KAJ9600975.1"/>
    <property type="molecule type" value="Genomic_DNA"/>
</dbReference>
<dbReference type="Proteomes" id="UP001233999">
    <property type="component" value="Unassembled WGS sequence"/>
</dbReference>
<comment type="caution">
    <text evidence="2">The sequence shown here is derived from an EMBL/GenBank/DDBJ whole genome shotgun (WGS) entry which is preliminary data.</text>
</comment>
<sequence>MRLLSEVVLFLLFSSCLTDLTIKSSGTENDTAPQDHDFFLQQIFDKYGHKGIISFEVSSFVLNHSYLYCIYLFY</sequence>
<gene>
    <name evidence="2" type="ORF">L9F63_000870</name>
</gene>
<keyword evidence="3" id="KW-1185">Reference proteome</keyword>
<keyword evidence="1" id="KW-0732">Signal</keyword>
<name>A0AAD8ALM0_DIPPU</name>
<protein>
    <submittedName>
        <fullName evidence="2">Uncharacterized protein</fullName>
    </submittedName>
</protein>
<evidence type="ECO:0000256" key="1">
    <source>
        <dbReference type="SAM" id="SignalP"/>
    </source>
</evidence>
<evidence type="ECO:0000313" key="2">
    <source>
        <dbReference type="EMBL" id="KAJ9600975.1"/>
    </source>
</evidence>
<dbReference type="AlphaFoldDB" id="A0AAD8ALM0"/>
<evidence type="ECO:0000313" key="3">
    <source>
        <dbReference type="Proteomes" id="UP001233999"/>
    </source>
</evidence>